<evidence type="ECO:0000256" key="2">
    <source>
        <dbReference type="ARBA" id="ARBA00022475"/>
    </source>
</evidence>
<dbReference type="GO" id="GO:0051301">
    <property type="term" value="P:cell division"/>
    <property type="evidence" value="ECO:0007669"/>
    <property type="project" value="UniProtKB-KW"/>
</dbReference>
<feature type="domain" description="POTRA" evidence="8">
    <location>
        <begin position="55"/>
        <end position="124"/>
    </location>
</feature>
<keyword evidence="2" id="KW-1003">Cell membrane</keyword>
<dbReference type="InterPro" id="IPR013685">
    <property type="entry name" value="POTRA_FtsQ_type"/>
</dbReference>
<dbReference type="Pfam" id="PF03799">
    <property type="entry name" value="FtsQ_DivIB_C"/>
    <property type="match status" value="1"/>
</dbReference>
<comment type="subcellular location">
    <subcellularLocation>
        <location evidence="1">Membrane</location>
    </subcellularLocation>
</comment>
<organism evidence="9 10">
    <name type="scientific">Sanguibacter antarcticus</name>
    <dbReference type="NCBI Taxonomy" id="372484"/>
    <lineage>
        <taxon>Bacteria</taxon>
        <taxon>Bacillati</taxon>
        <taxon>Actinomycetota</taxon>
        <taxon>Actinomycetes</taxon>
        <taxon>Micrococcales</taxon>
        <taxon>Sanguibacteraceae</taxon>
        <taxon>Sanguibacter</taxon>
    </lineage>
</organism>
<dbReference type="InterPro" id="IPR005548">
    <property type="entry name" value="Cell_div_FtsQ/DivIB_C"/>
</dbReference>
<name>A0A2A9E5L3_9MICO</name>
<keyword evidence="6" id="KW-0472">Membrane</keyword>
<comment type="caution">
    <text evidence="9">The sequence shown here is derived from an EMBL/GenBank/DDBJ whole genome shotgun (WGS) entry which is preliminary data.</text>
</comment>
<evidence type="ECO:0000256" key="4">
    <source>
        <dbReference type="ARBA" id="ARBA00022692"/>
    </source>
</evidence>
<dbReference type="PANTHER" id="PTHR37820:SF1">
    <property type="entry name" value="CELL DIVISION PROTEIN FTSQ"/>
    <property type="match status" value="1"/>
</dbReference>
<dbReference type="OrthoDB" id="4793367at2"/>
<dbReference type="PANTHER" id="PTHR37820">
    <property type="entry name" value="CELL DIVISION PROTEIN DIVIB"/>
    <property type="match status" value="1"/>
</dbReference>
<evidence type="ECO:0000313" key="10">
    <source>
        <dbReference type="Proteomes" id="UP000225548"/>
    </source>
</evidence>
<keyword evidence="10" id="KW-1185">Reference proteome</keyword>
<keyword evidence="7" id="KW-0131">Cell cycle</keyword>
<sequence>MHRVPVISTGMAERLAEQKAMRRHRLVRRALVVTSVVAFLSGAAWAVLYSSLLSFDADRLTVDGTGSSVDAAAIVAVVAEYDGTSLALVDTVTLRGELLEVPNVRDVSISRQWPSGLAVVVVAREPVAAVPVADGVALLDQDAVQVGVVAVAPPELPLITIPLTGEDRRTLEAALVVLNSLPDDLAAEVGSLSATTQDSVTLTLRDGVVVEWGSSQESELKSQVLATLRTAEVSRGSSVFDVSAPTFPITR</sequence>
<dbReference type="InterPro" id="IPR034746">
    <property type="entry name" value="POTRA"/>
</dbReference>
<dbReference type="PROSITE" id="PS51779">
    <property type="entry name" value="POTRA"/>
    <property type="match status" value="1"/>
</dbReference>
<evidence type="ECO:0000256" key="6">
    <source>
        <dbReference type="ARBA" id="ARBA00023136"/>
    </source>
</evidence>
<keyword evidence="4" id="KW-0812">Transmembrane</keyword>
<keyword evidence="3 9" id="KW-0132">Cell division</keyword>
<proteinExistence type="predicted"/>
<dbReference type="InterPro" id="IPR050487">
    <property type="entry name" value="FtsQ_DivIB"/>
</dbReference>
<dbReference type="GO" id="GO:0005886">
    <property type="term" value="C:plasma membrane"/>
    <property type="evidence" value="ECO:0007669"/>
    <property type="project" value="TreeGrafter"/>
</dbReference>
<dbReference type="AlphaFoldDB" id="A0A2A9E5L3"/>
<gene>
    <name evidence="9" type="ORF">ATL42_1337</name>
</gene>
<dbReference type="Pfam" id="PF08478">
    <property type="entry name" value="POTRA_1"/>
    <property type="match status" value="1"/>
</dbReference>
<protein>
    <submittedName>
        <fullName evidence="9">Cell division protein FtsQ</fullName>
    </submittedName>
</protein>
<accession>A0A2A9E5L3</accession>
<keyword evidence="5" id="KW-1133">Transmembrane helix</keyword>
<evidence type="ECO:0000256" key="3">
    <source>
        <dbReference type="ARBA" id="ARBA00022618"/>
    </source>
</evidence>
<dbReference type="EMBL" id="PDJG01000001">
    <property type="protein sequence ID" value="PFG33460.1"/>
    <property type="molecule type" value="Genomic_DNA"/>
</dbReference>
<evidence type="ECO:0000256" key="7">
    <source>
        <dbReference type="ARBA" id="ARBA00023306"/>
    </source>
</evidence>
<evidence type="ECO:0000256" key="1">
    <source>
        <dbReference type="ARBA" id="ARBA00004370"/>
    </source>
</evidence>
<dbReference type="Proteomes" id="UP000225548">
    <property type="component" value="Unassembled WGS sequence"/>
</dbReference>
<dbReference type="Gene3D" id="3.10.20.310">
    <property type="entry name" value="membrane protein fhac"/>
    <property type="match status" value="1"/>
</dbReference>
<evidence type="ECO:0000313" key="9">
    <source>
        <dbReference type="EMBL" id="PFG33460.1"/>
    </source>
</evidence>
<reference evidence="9 10" key="1">
    <citation type="submission" date="2017-10" db="EMBL/GenBank/DDBJ databases">
        <title>Sequencing the genomes of 1000 actinobacteria strains.</title>
        <authorList>
            <person name="Klenk H.-P."/>
        </authorList>
    </citation>
    <scope>NUCLEOTIDE SEQUENCE [LARGE SCALE GENOMIC DNA]</scope>
    <source>
        <strain evidence="9 10">DSM 18966</strain>
    </source>
</reference>
<evidence type="ECO:0000256" key="5">
    <source>
        <dbReference type="ARBA" id="ARBA00022989"/>
    </source>
</evidence>
<evidence type="ECO:0000259" key="8">
    <source>
        <dbReference type="PROSITE" id="PS51779"/>
    </source>
</evidence>